<evidence type="ECO:0000256" key="4">
    <source>
        <dbReference type="ARBA" id="ARBA00022684"/>
    </source>
</evidence>
<keyword evidence="3 8" id="KW-0436">Ligase</keyword>
<dbReference type="PANTHER" id="PTHR38761">
    <property type="entry name" value="GLUTAMATE--CYSTEINE LIGASE"/>
    <property type="match status" value="1"/>
</dbReference>
<dbReference type="InterPro" id="IPR007370">
    <property type="entry name" value="Glu_cys_ligase"/>
</dbReference>
<evidence type="ECO:0000256" key="9">
    <source>
        <dbReference type="RuleBase" id="RU004391"/>
    </source>
</evidence>
<protein>
    <recommendedName>
        <fullName evidence="8">Glutamate--cysteine ligase</fullName>
        <ecNumber evidence="8">6.3.2.2</ecNumber>
    </recommendedName>
    <alternativeName>
        <fullName evidence="8">Gamma-ECS</fullName>
        <shortName evidence="8">GCS</shortName>
    </alternativeName>
    <alternativeName>
        <fullName evidence="8">Gamma-glutamylcysteine synthetase</fullName>
    </alternativeName>
</protein>
<evidence type="ECO:0000256" key="2">
    <source>
        <dbReference type="ARBA" id="ARBA00008772"/>
    </source>
</evidence>
<evidence type="ECO:0000256" key="3">
    <source>
        <dbReference type="ARBA" id="ARBA00022598"/>
    </source>
</evidence>
<organism evidence="11 12">
    <name type="scientific">BD1-7 clade bacterium</name>
    <dbReference type="NCBI Taxonomy" id="2029982"/>
    <lineage>
        <taxon>Bacteria</taxon>
        <taxon>Pseudomonadati</taxon>
        <taxon>Pseudomonadota</taxon>
        <taxon>Gammaproteobacteria</taxon>
        <taxon>Cellvibrionales</taxon>
        <taxon>Spongiibacteraceae</taxon>
        <taxon>BD1-7 clade</taxon>
    </lineage>
</organism>
<dbReference type="EMBL" id="CACSII010000001">
    <property type="protein sequence ID" value="CAA0082619.1"/>
    <property type="molecule type" value="Genomic_DNA"/>
</dbReference>
<proteinExistence type="inferred from homology"/>
<dbReference type="OrthoDB" id="9803907at2"/>
<dbReference type="InterPro" id="IPR014746">
    <property type="entry name" value="Gln_synth/guanido_kin_cat_dom"/>
</dbReference>
<dbReference type="UniPathway" id="UPA00142">
    <property type="reaction ID" value="UER00209"/>
</dbReference>
<comment type="pathway">
    <text evidence="1 8 9">Sulfur metabolism; glutathione biosynthesis; glutathione from L-cysteine and L-glutamate: step 1/2.</text>
</comment>
<dbReference type="Pfam" id="PF04262">
    <property type="entry name" value="Glu_cys_ligase"/>
    <property type="match status" value="1"/>
</dbReference>
<keyword evidence="6 8" id="KW-0067">ATP-binding</keyword>
<dbReference type="NCBIfam" id="TIGR01434">
    <property type="entry name" value="glu_cys_ligase"/>
    <property type="match status" value="1"/>
</dbReference>
<dbReference type="GO" id="GO:0005829">
    <property type="term" value="C:cytosol"/>
    <property type="evidence" value="ECO:0007669"/>
    <property type="project" value="TreeGrafter"/>
</dbReference>
<evidence type="ECO:0000256" key="7">
    <source>
        <dbReference type="ARBA" id="ARBA00048819"/>
    </source>
</evidence>
<comment type="catalytic activity">
    <reaction evidence="7 8 9">
        <text>L-cysteine + L-glutamate + ATP = gamma-L-glutamyl-L-cysteine + ADP + phosphate + H(+)</text>
        <dbReference type="Rhea" id="RHEA:13285"/>
        <dbReference type="ChEBI" id="CHEBI:15378"/>
        <dbReference type="ChEBI" id="CHEBI:29985"/>
        <dbReference type="ChEBI" id="CHEBI:30616"/>
        <dbReference type="ChEBI" id="CHEBI:35235"/>
        <dbReference type="ChEBI" id="CHEBI:43474"/>
        <dbReference type="ChEBI" id="CHEBI:58173"/>
        <dbReference type="ChEBI" id="CHEBI:456216"/>
        <dbReference type="EC" id="6.3.2.2"/>
    </reaction>
</comment>
<dbReference type="GO" id="GO:0046872">
    <property type="term" value="F:metal ion binding"/>
    <property type="evidence" value="ECO:0007669"/>
    <property type="project" value="TreeGrafter"/>
</dbReference>
<gene>
    <name evidence="8 11" type="primary">gshA</name>
    <name evidence="11" type="ORF">DPBNPPHM_00482</name>
</gene>
<dbReference type="GO" id="GO:0005524">
    <property type="term" value="F:ATP binding"/>
    <property type="evidence" value="ECO:0007669"/>
    <property type="project" value="UniProtKB-KW"/>
</dbReference>
<evidence type="ECO:0000256" key="5">
    <source>
        <dbReference type="ARBA" id="ARBA00022741"/>
    </source>
</evidence>
<evidence type="ECO:0000256" key="8">
    <source>
        <dbReference type="HAMAP-Rule" id="MF_00578"/>
    </source>
</evidence>
<dbReference type="InterPro" id="IPR006334">
    <property type="entry name" value="Glut_cys_ligase"/>
</dbReference>
<dbReference type="Gene3D" id="3.30.590.20">
    <property type="match status" value="1"/>
</dbReference>
<dbReference type="PANTHER" id="PTHR38761:SF1">
    <property type="entry name" value="GLUTAMATE--CYSTEINE LIGASE"/>
    <property type="match status" value="1"/>
</dbReference>
<reference evidence="11 12" key="1">
    <citation type="submission" date="2019-11" db="EMBL/GenBank/DDBJ databases">
        <authorList>
            <person name="Holert J."/>
        </authorList>
    </citation>
    <scope>NUCLEOTIDE SEQUENCE [LARGE SCALE GENOMIC DNA]</scope>
    <source>
        <strain evidence="11">BC5_2</strain>
    </source>
</reference>
<evidence type="ECO:0000259" key="10">
    <source>
        <dbReference type="Pfam" id="PF04262"/>
    </source>
</evidence>
<dbReference type="SUPFAM" id="SSF55931">
    <property type="entry name" value="Glutamine synthetase/guanido kinase"/>
    <property type="match status" value="1"/>
</dbReference>
<dbReference type="GO" id="GO:0006750">
    <property type="term" value="P:glutathione biosynthetic process"/>
    <property type="evidence" value="ECO:0007669"/>
    <property type="project" value="UniProtKB-UniRule"/>
</dbReference>
<keyword evidence="4 8" id="KW-0317">Glutathione biosynthesis</keyword>
<sequence length="535" mass="60460">MSATPNTYAQNLSMIRQNPALLSSLALLHRGIEKESLRVTPTGKLAQTGHPLSLGSALCHPKITTDYSEALLEFITPVRNSVDGALGDLEATHRFTYQMLANQQEVLWPASMPCQLGEEKDIPVARYGNSNVATMKTIYRVGLGHRYGRQMQTISGIHYNFSLSERFWANYQRLLDNTEGHDQFKTEHYFHLIRNFRRYVPLFVYLFGASPALCRSFLKGGQPHNLSQFDEHTWYGPHSTSLRMGDLGYSSSAQEKIYICYNSLDDYIQSLRKAITEPHEAYENIGLKNADDDYQQLNTSLLQIENEFYSTIRPKRVAASGEAPINALARAGVEYIEVRCIDINPFLPMGIDSGEIQFLDLFLLYCLFQPSPAFVGEDFERCQRNLKKVVAEGRDPALEIEALSTDNRPITGFIDWASHLLDDMRPLAELLDTLHAGTPFQTILLMQRKKLDDPSLTPSQQILASMQSNGQTFAEFMGHQAKHWQSHFCGDSLSDKALAQHQALAADSIAKQATIESADNMAFDAYLQDFYQQYR</sequence>
<dbReference type="EC" id="6.3.2.2" evidence="8"/>
<evidence type="ECO:0000313" key="12">
    <source>
        <dbReference type="Proteomes" id="UP000434580"/>
    </source>
</evidence>
<evidence type="ECO:0000313" key="11">
    <source>
        <dbReference type="EMBL" id="CAA0082619.1"/>
    </source>
</evidence>
<dbReference type="GO" id="GO:0004357">
    <property type="term" value="F:glutamate-cysteine ligase activity"/>
    <property type="evidence" value="ECO:0007669"/>
    <property type="project" value="UniProtKB-UniRule"/>
</dbReference>
<evidence type="ECO:0000256" key="1">
    <source>
        <dbReference type="ARBA" id="ARBA00005006"/>
    </source>
</evidence>
<dbReference type="Proteomes" id="UP000434580">
    <property type="component" value="Unassembled WGS sequence"/>
</dbReference>
<accession>A0A5S9MZ01</accession>
<keyword evidence="5 8" id="KW-0547">Nucleotide-binding</keyword>
<comment type="similarity">
    <text evidence="2 8">Belongs to the glutamate--cysteine ligase type 1 family. Type 1 subfamily.</text>
</comment>
<feature type="domain" description="Glutamate--cysteine ligase" evidence="10">
    <location>
        <begin position="22"/>
        <end position="389"/>
    </location>
</feature>
<dbReference type="AlphaFoldDB" id="A0A5S9MZ01"/>
<name>A0A5S9MZ01_9GAMM</name>
<dbReference type="HAMAP" id="MF_00578">
    <property type="entry name" value="Glu_cys_ligase"/>
    <property type="match status" value="1"/>
</dbReference>
<evidence type="ECO:0000256" key="6">
    <source>
        <dbReference type="ARBA" id="ARBA00022840"/>
    </source>
</evidence>